<accession>A0A645JJP5</accession>
<dbReference type="GO" id="GO:0006508">
    <property type="term" value="P:proteolysis"/>
    <property type="evidence" value="ECO:0007669"/>
    <property type="project" value="UniProtKB-KW"/>
</dbReference>
<evidence type="ECO:0000256" key="1">
    <source>
        <dbReference type="SAM" id="MobiDB-lite"/>
    </source>
</evidence>
<dbReference type="GO" id="GO:0004176">
    <property type="term" value="F:ATP-dependent peptidase activity"/>
    <property type="evidence" value="ECO:0007669"/>
    <property type="project" value="InterPro"/>
</dbReference>
<evidence type="ECO:0000259" key="2">
    <source>
        <dbReference type="Pfam" id="PF01434"/>
    </source>
</evidence>
<dbReference type="InterPro" id="IPR000642">
    <property type="entry name" value="Peptidase_M41"/>
</dbReference>
<reference evidence="3" key="1">
    <citation type="submission" date="2019-08" db="EMBL/GenBank/DDBJ databases">
        <authorList>
            <person name="Kucharzyk K."/>
            <person name="Murdoch R.W."/>
            <person name="Higgins S."/>
            <person name="Loffler F."/>
        </authorList>
    </citation>
    <scope>NUCLEOTIDE SEQUENCE</scope>
</reference>
<dbReference type="GO" id="GO:0030163">
    <property type="term" value="P:protein catabolic process"/>
    <property type="evidence" value="ECO:0007669"/>
    <property type="project" value="TreeGrafter"/>
</dbReference>
<dbReference type="SUPFAM" id="SSF140990">
    <property type="entry name" value="FtsH protease domain-like"/>
    <property type="match status" value="1"/>
</dbReference>
<dbReference type="InterPro" id="IPR037219">
    <property type="entry name" value="Peptidase_M41-like"/>
</dbReference>
<dbReference type="Gene3D" id="1.20.58.760">
    <property type="entry name" value="Peptidase M41"/>
    <property type="match status" value="1"/>
</dbReference>
<comment type="caution">
    <text evidence="3">The sequence shown here is derived from an EMBL/GenBank/DDBJ whole genome shotgun (WGS) entry which is preliminary data.</text>
</comment>
<protein>
    <submittedName>
        <fullName evidence="3">ATP-dependent zinc metalloprotease FtsH</fullName>
        <ecNumber evidence="3">3.4.24.-</ecNumber>
    </submittedName>
</protein>
<dbReference type="EMBL" id="VSSQ01143232">
    <property type="protein sequence ID" value="MPN63587.1"/>
    <property type="molecule type" value="Genomic_DNA"/>
</dbReference>
<dbReference type="GO" id="GO:0004222">
    <property type="term" value="F:metalloendopeptidase activity"/>
    <property type="evidence" value="ECO:0007669"/>
    <property type="project" value="InterPro"/>
</dbReference>
<dbReference type="GO" id="GO:0005524">
    <property type="term" value="F:ATP binding"/>
    <property type="evidence" value="ECO:0007669"/>
    <property type="project" value="InterPro"/>
</dbReference>
<dbReference type="PANTHER" id="PTHR23076">
    <property type="entry name" value="METALLOPROTEASE M41 FTSH"/>
    <property type="match status" value="1"/>
</dbReference>
<keyword evidence="3" id="KW-0378">Hydrolase</keyword>
<gene>
    <name evidence="3" type="primary">ftsH_101</name>
    <name evidence="3" type="ORF">SDC9_211351</name>
</gene>
<feature type="compositionally biased region" description="Pro residues" evidence="1">
    <location>
        <begin position="107"/>
        <end position="117"/>
    </location>
</feature>
<proteinExistence type="predicted"/>
<feature type="region of interest" description="Disordered" evidence="1">
    <location>
        <begin position="87"/>
        <end position="117"/>
    </location>
</feature>
<evidence type="ECO:0000313" key="3">
    <source>
        <dbReference type="EMBL" id="MPN63587.1"/>
    </source>
</evidence>
<dbReference type="PANTHER" id="PTHR23076:SF97">
    <property type="entry name" value="ATP-DEPENDENT ZINC METALLOPROTEASE YME1L1"/>
    <property type="match status" value="1"/>
</dbReference>
<dbReference type="AlphaFoldDB" id="A0A645JJP5"/>
<keyword evidence="3" id="KW-0482">Metalloprotease</keyword>
<dbReference type="GO" id="GO:0005886">
    <property type="term" value="C:plasma membrane"/>
    <property type="evidence" value="ECO:0007669"/>
    <property type="project" value="TreeGrafter"/>
</dbReference>
<dbReference type="Pfam" id="PF01434">
    <property type="entry name" value="Peptidase_M41"/>
    <property type="match status" value="1"/>
</dbReference>
<feature type="domain" description="Peptidase M41" evidence="2">
    <location>
        <begin position="6"/>
        <end position="75"/>
    </location>
</feature>
<dbReference type="EC" id="3.4.24.-" evidence="3"/>
<keyword evidence="3" id="KW-0645">Protease</keyword>
<sequence>MFLGGQEEVFIAKDWGHQRNYSESLAATVDEEVRRILESQYERARQVISADMAALDRVSEVLIEYERMTGEEFAAVYAGENATSVLKKSAPKTRRKKTDTVTSPGFEAPPTPVGEQG</sequence>
<name>A0A645JJP5_9ZZZZ</name>
<organism evidence="3">
    <name type="scientific">bioreactor metagenome</name>
    <dbReference type="NCBI Taxonomy" id="1076179"/>
    <lineage>
        <taxon>unclassified sequences</taxon>
        <taxon>metagenomes</taxon>
        <taxon>ecological metagenomes</taxon>
    </lineage>
</organism>